<accession>A0A9Q3D4T3</accession>
<proteinExistence type="predicted"/>
<reference evidence="2" key="1">
    <citation type="submission" date="2021-03" db="EMBL/GenBank/DDBJ databases">
        <title>Draft genome sequence of rust myrtle Austropuccinia psidii MF-1, a brazilian biotype.</title>
        <authorList>
            <person name="Quecine M.C."/>
            <person name="Pachon D.M.R."/>
            <person name="Bonatelli M.L."/>
            <person name="Correr F.H."/>
            <person name="Franceschini L.M."/>
            <person name="Leite T.F."/>
            <person name="Margarido G.R.A."/>
            <person name="Almeida C.A."/>
            <person name="Ferrarezi J.A."/>
            <person name="Labate C.A."/>
        </authorList>
    </citation>
    <scope>NUCLEOTIDE SEQUENCE</scope>
    <source>
        <strain evidence="2">MF-1</strain>
    </source>
</reference>
<evidence type="ECO:0000256" key="1">
    <source>
        <dbReference type="SAM" id="MobiDB-lite"/>
    </source>
</evidence>
<evidence type="ECO:0000313" key="3">
    <source>
        <dbReference type="Proteomes" id="UP000765509"/>
    </source>
</evidence>
<evidence type="ECO:0000313" key="2">
    <source>
        <dbReference type="EMBL" id="MBW0493817.1"/>
    </source>
</evidence>
<feature type="compositionally biased region" description="Basic and acidic residues" evidence="1">
    <location>
        <begin position="78"/>
        <end position="100"/>
    </location>
</feature>
<comment type="caution">
    <text evidence="2">The sequence shown here is derived from an EMBL/GenBank/DDBJ whole genome shotgun (WGS) entry which is preliminary data.</text>
</comment>
<dbReference type="AlphaFoldDB" id="A0A9Q3D4T3"/>
<feature type="region of interest" description="Disordered" evidence="1">
    <location>
        <begin position="35"/>
        <end position="124"/>
    </location>
</feature>
<feature type="compositionally biased region" description="Basic and acidic residues" evidence="1">
    <location>
        <begin position="59"/>
        <end position="69"/>
    </location>
</feature>
<name>A0A9Q3D4T3_9BASI</name>
<organism evidence="2 3">
    <name type="scientific">Austropuccinia psidii MF-1</name>
    <dbReference type="NCBI Taxonomy" id="1389203"/>
    <lineage>
        <taxon>Eukaryota</taxon>
        <taxon>Fungi</taxon>
        <taxon>Dikarya</taxon>
        <taxon>Basidiomycota</taxon>
        <taxon>Pucciniomycotina</taxon>
        <taxon>Pucciniomycetes</taxon>
        <taxon>Pucciniales</taxon>
        <taxon>Sphaerophragmiaceae</taxon>
        <taxon>Austropuccinia</taxon>
    </lineage>
</organism>
<gene>
    <name evidence="2" type="ORF">O181_033532</name>
</gene>
<dbReference type="Proteomes" id="UP000765509">
    <property type="component" value="Unassembled WGS sequence"/>
</dbReference>
<protein>
    <submittedName>
        <fullName evidence="2">Uncharacterized protein</fullName>
    </submittedName>
</protein>
<feature type="compositionally biased region" description="Low complexity" evidence="1">
    <location>
        <begin position="101"/>
        <end position="117"/>
    </location>
</feature>
<keyword evidence="3" id="KW-1185">Reference proteome</keyword>
<dbReference type="EMBL" id="AVOT02012258">
    <property type="protein sequence ID" value="MBW0493817.1"/>
    <property type="molecule type" value="Genomic_DNA"/>
</dbReference>
<sequence>MLSLLSDMNHFQQATVEIYQSKYKLWFMVEKKGEVGASSKSLDKENEILSSSKEGLGPRNDRGHSEGCDTHVLQSTSSKDKSLVEKPKNFVRGPEERVGSKEGQQPSGSSSSLQKQEYASKHSK</sequence>